<evidence type="ECO:0000313" key="2">
    <source>
        <dbReference type="Proteomes" id="UP000001283"/>
    </source>
</evidence>
<protein>
    <submittedName>
        <fullName evidence="1">Uncharacterized protein</fullName>
    </submittedName>
</protein>
<sequence>MIFCCIQNLVSMPYKLLFTWREMEDTKKQTNGGFLCQTSRLAQE</sequence>
<organism evidence="1 2">
    <name type="scientific">Priestia megaterium (strain WSH-002)</name>
    <name type="common">Bacillus megaterium</name>
    <dbReference type="NCBI Taxonomy" id="1006007"/>
    <lineage>
        <taxon>Bacteria</taxon>
        <taxon>Bacillati</taxon>
        <taxon>Bacillota</taxon>
        <taxon>Bacilli</taxon>
        <taxon>Bacillales</taxon>
        <taxon>Bacillaceae</taxon>
        <taxon>Priestia</taxon>
    </lineage>
</organism>
<dbReference type="KEGG" id="bmh:BMWSH_2930"/>
<name>A0A8D3WZN1_PRIMW</name>
<reference evidence="1 2" key="1">
    <citation type="journal article" date="2011" name="J. Bacteriol.">
        <title>Complete genome sequence of the industrial strain Bacillus megaterium WSH-002.</title>
        <authorList>
            <person name="Liu L."/>
            <person name="Li Y."/>
            <person name="Zhang J."/>
            <person name="Zou W."/>
            <person name="Zhou Z."/>
            <person name="Liu J."/>
            <person name="Li X."/>
            <person name="Wang L."/>
            <person name="Chen J."/>
        </authorList>
    </citation>
    <scope>NUCLEOTIDE SEQUENCE [LARGE SCALE GENOMIC DNA]</scope>
    <source>
        <strain evidence="1 2">WSH-002</strain>
    </source>
</reference>
<dbReference type="AlphaFoldDB" id="A0A8D3WZN1"/>
<evidence type="ECO:0000313" key="1">
    <source>
        <dbReference type="EMBL" id="AEN89812.1"/>
    </source>
</evidence>
<proteinExistence type="predicted"/>
<dbReference type="EMBL" id="CP003017">
    <property type="protein sequence ID" value="AEN89812.1"/>
    <property type="molecule type" value="Genomic_DNA"/>
</dbReference>
<gene>
    <name evidence="1" type="ORF">BMWSH_2930</name>
</gene>
<accession>A0A8D3WZN1</accession>
<dbReference type="Proteomes" id="UP000001283">
    <property type="component" value="Chromosome"/>
</dbReference>